<keyword evidence="1" id="KW-0472">Membrane</keyword>
<dbReference type="Proteomes" id="UP000886876">
    <property type="component" value="Unassembled WGS sequence"/>
</dbReference>
<keyword evidence="1" id="KW-1133">Transmembrane helix</keyword>
<dbReference type="EMBL" id="DVJS01000014">
    <property type="protein sequence ID" value="HIS96445.1"/>
    <property type="molecule type" value="Genomic_DNA"/>
</dbReference>
<protein>
    <submittedName>
        <fullName evidence="2">Uncharacterized protein</fullName>
    </submittedName>
</protein>
<dbReference type="AlphaFoldDB" id="A0A9D1K7B5"/>
<proteinExistence type="predicted"/>
<reference evidence="2" key="1">
    <citation type="submission" date="2020-10" db="EMBL/GenBank/DDBJ databases">
        <authorList>
            <person name="Gilroy R."/>
        </authorList>
    </citation>
    <scope>NUCLEOTIDE SEQUENCE</scope>
    <source>
        <strain evidence="2">ChiHecec3B27-6122</strain>
    </source>
</reference>
<evidence type="ECO:0000313" key="3">
    <source>
        <dbReference type="Proteomes" id="UP000886876"/>
    </source>
</evidence>
<keyword evidence="1" id="KW-0812">Transmembrane</keyword>
<feature type="transmembrane region" description="Helical" evidence="1">
    <location>
        <begin position="51"/>
        <end position="71"/>
    </location>
</feature>
<feature type="transmembrane region" description="Helical" evidence="1">
    <location>
        <begin position="77"/>
        <end position="96"/>
    </location>
</feature>
<comment type="caution">
    <text evidence="2">The sequence shown here is derived from an EMBL/GenBank/DDBJ whole genome shotgun (WGS) entry which is preliminary data.</text>
</comment>
<sequence length="97" mass="10842">MSNLDQIFGLEESDILVATNPLLLAGCVIVAIVIGWICAKKYENTSDFMKSVKLYIPLAIVNFVVFLLLGVPWLFSLGGQLCGFAVMAWISNYYFYH</sequence>
<gene>
    <name evidence="2" type="ORF">IAD42_00555</name>
</gene>
<accession>A0A9D1K7B5</accession>
<name>A0A9D1K7B5_9FIRM</name>
<evidence type="ECO:0000256" key="1">
    <source>
        <dbReference type="SAM" id="Phobius"/>
    </source>
</evidence>
<evidence type="ECO:0000313" key="2">
    <source>
        <dbReference type="EMBL" id="HIS96445.1"/>
    </source>
</evidence>
<reference evidence="2" key="2">
    <citation type="journal article" date="2021" name="PeerJ">
        <title>Extensive microbial diversity within the chicken gut microbiome revealed by metagenomics and culture.</title>
        <authorList>
            <person name="Gilroy R."/>
            <person name="Ravi A."/>
            <person name="Getino M."/>
            <person name="Pursley I."/>
            <person name="Horton D.L."/>
            <person name="Alikhan N.F."/>
            <person name="Baker D."/>
            <person name="Gharbi K."/>
            <person name="Hall N."/>
            <person name="Watson M."/>
            <person name="Adriaenssens E.M."/>
            <person name="Foster-Nyarko E."/>
            <person name="Jarju S."/>
            <person name="Secka A."/>
            <person name="Antonio M."/>
            <person name="Oren A."/>
            <person name="Chaudhuri R.R."/>
            <person name="La Ragione R."/>
            <person name="Hildebrand F."/>
            <person name="Pallen M.J."/>
        </authorList>
    </citation>
    <scope>NUCLEOTIDE SEQUENCE</scope>
    <source>
        <strain evidence="2">ChiHecec3B27-6122</strain>
    </source>
</reference>
<organism evidence="2 3">
    <name type="scientific">Candidatus Scatomorpha pullistercoris</name>
    <dbReference type="NCBI Taxonomy" id="2840929"/>
    <lineage>
        <taxon>Bacteria</taxon>
        <taxon>Bacillati</taxon>
        <taxon>Bacillota</taxon>
        <taxon>Clostridia</taxon>
        <taxon>Eubacteriales</taxon>
        <taxon>Candidatus Scatomorpha</taxon>
    </lineage>
</organism>
<feature type="transmembrane region" description="Helical" evidence="1">
    <location>
        <begin position="20"/>
        <end position="39"/>
    </location>
</feature>